<dbReference type="Pfam" id="PF13411">
    <property type="entry name" value="MerR_1"/>
    <property type="match status" value="1"/>
</dbReference>
<gene>
    <name evidence="10" type="ORF">ACFQDH_17565</name>
</gene>
<dbReference type="SMART" id="SM00422">
    <property type="entry name" value="HTH_MERR"/>
    <property type="match status" value="1"/>
</dbReference>
<keyword evidence="6" id="KW-0235">DNA replication</keyword>
<dbReference type="Proteomes" id="UP001596298">
    <property type="component" value="Unassembled WGS sequence"/>
</dbReference>
<keyword evidence="3" id="KW-0963">Cytoplasm</keyword>
<dbReference type="PROSITE" id="PS50937">
    <property type="entry name" value="HTH_MERR_2"/>
    <property type="match status" value="1"/>
</dbReference>
<comment type="subcellular location">
    <subcellularLocation>
        <location evidence="1">Cytoplasm</location>
    </subcellularLocation>
</comment>
<evidence type="ECO:0000256" key="4">
    <source>
        <dbReference type="ARBA" id="ARBA00022679"/>
    </source>
</evidence>
<dbReference type="CDD" id="cd00140">
    <property type="entry name" value="beta_clamp"/>
    <property type="match status" value="1"/>
</dbReference>
<keyword evidence="4" id="KW-0808">Transferase</keyword>
<evidence type="ECO:0000256" key="6">
    <source>
        <dbReference type="ARBA" id="ARBA00022705"/>
    </source>
</evidence>
<keyword evidence="5" id="KW-0548">Nucleotidyltransferase</keyword>
<dbReference type="Gene3D" id="3.10.150.10">
    <property type="entry name" value="DNA Polymerase III, subunit A, domain 2"/>
    <property type="match status" value="2"/>
</dbReference>
<dbReference type="Pfam" id="PF02767">
    <property type="entry name" value="DNA_pol3_beta_2"/>
    <property type="match status" value="1"/>
</dbReference>
<comment type="caution">
    <text evidence="10">The sequence shown here is derived from an EMBL/GenBank/DDBJ whole genome shotgun (WGS) entry which is preliminary data.</text>
</comment>
<dbReference type="SMART" id="SM00480">
    <property type="entry name" value="POL3Bc"/>
    <property type="match status" value="1"/>
</dbReference>
<evidence type="ECO:0000256" key="8">
    <source>
        <dbReference type="ARBA" id="ARBA00023125"/>
    </source>
</evidence>
<keyword evidence="7" id="KW-0239">DNA-directed DNA polymerase</keyword>
<evidence type="ECO:0000256" key="1">
    <source>
        <dbReference type="ARBA" id="ARBA00004496"/>
    </source>
</evidence>
<proteinExistence type="inferred from homology"/>
<dbReference type="SUPFAM" id="SSF55979">
    <property type="entry name" value="DNA clamp"/>
    <property type="match status" value="2"/>
</dbReference>
<dbReference type="InterPro" id="IPR022637">
    <property type="entry name" value="DNA_polIII_beta_cen"/>
</dbReference>
<evidence type="ECO:0000313" key="11">
    <source>
        <dbReference type="Proteomes" id="UP001596298"/>
    </source>
</evidence>
<evidence type="ECO:0000256" key="2">
    <source>
        <dbReference type="ARBA" id="ARBA00010752"/>
    </source>
</evidence>
<dbReference type="EMBL" id="JBHSWH010000001">
    <property type="protein sequence ID" value="MFC6707015.1"/>
    <property type="molecule type" value="Genomic_DNA"/>
</dbReference>
<dbReference type="SUPFAM" id="SSF46955">
    <property type="entry name" value="Putative DNA-binding domain"/>
    <property type="match status" value="1"/>
</dbReference>
<name>A0ABW2AJJ4_9MICO</name>
<evidence type="ECO:0000259" key="9">
    <source>
        <dbReference type="PROSITE" id="PS50937"/>
    </source>
</evidence>
<organism evidence="10 11">
    <name type="scientific">Flexivirga alba</name>
    <dbReference type="NCBI Taxonomy" id="702742"/>
    <lineage>
        <taxon>Bacteria</taxon>
        <taxon>Bacillati</taxon>
        <taxon>Actinomycetota</taxon>
        <taxon>Actinomycetes</taxon>
        <taxon>Micrococcales</taxon>
        <taxon>Dermacoccaceae</taxon>
        <taxon>Flexivirga</taxon>
    </lineage>
</organism>
<sequence>MRNESSSQSSLLTIGAFARLVGLSSSALRFYDDCGLLHPQEVDAASGYRYYSAEQERRASTISRLRGIGLPLHDIRTVLDGPPEQARAALRTYAEQATGIARQARETSEDVIASLPDGAGASAPTTVIVRGPELASALRQVSPAAAAVPDIPVLKGVLLQLGADELTVVATDRYWMAVRSLPVEETSGPDRPIVVAAGAVAAAVTFAAAHDRVRLRVGDDGATTLESGDNELSLPTLDAQFPSYHSVLVSLPPTAGRVTVDRARLATELLQLDDADAVVLTTGTDHLDLRVDGDRHGVRLSAICTGESLTTAFRPSLLLGALEVSIGPEVLLELPAQASRPVVVRSADQGTFTTIVMPVRRDSAGS</sequence>
<evidence type="ECO:0000256" key="3">
    <source>
        <dbReference type="ARBA" id="ARBA00022490"/>
    </source>
</evidence>
<dbReference type="CDD" id="cd01107">
    <property type="entry name" value="HTH_BmrR"/>
    <property type="match status" value="1"/>
</dbReference>
<comment type="similarity">
    <text evidence="2">Belongs to the beta sliding clamp family.</text>
</comment>
<dbReference type="InterPro" id="IPR000551">
    <property type="entry name" value="MerR-type_HTH_dom"/>
</dbReference>
<keyword evidence="11" id="KW-1185">Reference proteome</keyword>
<dbReference type="Gene3D" id="1.10.1660.10">
    <property type="match status" value="1"/>
</dbReference>
<feature type="domain" description="HTH merR-type" evidence="9">
    <location>
        <begin position="11"/>
        <end position="81"/>
    </location>
</feature>
<dbReference type="InterPro" id="IPR001001">
    <property type="entry name" value="DNA_polIII_beta"/>
</dbReference>
<evidence type="ECO:0000256" key="7">
    <source>
        <dbReference type="ARBA" id="ARBA00022932"/>
    </source>
</evidence>
<dbReference type="RefSeq" id="WP_382403688.1">
    <property type="nucleotide sequence ID" value="NZ_JBHSWH010000001.1"/>
</dbReference>
<dbReference type="PANTHER" id="PTHR30478:SF0">
    <property type="entry name" value="BETA SLIDING CLAMP"/>
    <property type="match status" value="1"/>
</dbReference>
<dbReference type="InterPro" id="IPR046938">
    <property type="entry name" value="DNA_clamp_sf"/>
</dbReference>
<accession>A0ABW2AJJ4</accession>
<evidence type="ECO:0000256" key="5">
    <source>
        <dbReference type="ARBA" id="ARBA00022695"/>
    </source>
</evidence>
<protein>
    <submittedName>
        <fullName evidence="10">MerR family transcriptional regulator</fullName>
    </submittedName>
</protein>
<dbReference type="PANTHER" id="PTHR30478">
    <property type="entry name" value="DNA POLYMERASE III SUBUNIT BETA"/>
    <property type="match status" value="1"/>
</dbReference>
<reference evidence="11" key="1">
    <citation type="journal article" date="2019" name="Int. J. Syst. Evol. Microbiol.">
        <title>The Global Catalogue of Microorganisms (GCM) 10K type strain sequencing project: providing services to taxonomists for standard genome sequencing and annotation.</title>
        <authorList>
            <consortium name="The Broad Institute Genomics Platform"/>
            <consortium name="The Broad Institute Genome Sequencing Center for Infectious Disease"/>
            <person name="Wu L."/>
            <person name="Ma J."/>
        </authorList>
    </citation>
    <scope>NUCLEOTIDE SEQUENCE [LARGE SCALE GENOMIC DNA]</scope>
    <source>
        <strain evidence="11">CCUG 58127</strain>
    </source>
</reference>
<dbReference type="PROSITE" id="PS00552">
    <property type="entry name" value="HTH_MERR_1"/>
    <property type="match status" value="1"/>
</dbReference>
<evidence type="ECO:0000313" key="10">
    <source>
        <dbReference type="EMBL" id="MFC6707015.1"/>
    </source>
</evidence>
<dbReference type="InterPro" id="IPR009061">
    <property type="entry name" value="DNA-bd_dom_put_sf"/>
</dbReference>
<keyword evidence="8" id="KW-0238">DNA-binding</keyword>